<dbReference type="Gene3D" id="3.40.50.300">
    <property type="entry name" value="P-loop containing nucleotide triphosphate hydrolases"/>
    <property type="match status" value="1"/>
</dbReference>
<dbReference type="EC" id="3.1.-.-" evidence="7"/>
<comment type="subunit">
    <text evidence="7">Homodimer. Binds to stalled ribosomes, contacting rRNA.</text>
</comment>
<evidence type="ECO:0000259" key="10">
    <source>
        <dbReference type="PROSITE" id="PS50828"/>
    </source>
</evidence>
<dbReference type="SMART" id="SM00463">
    <property type="entry name" value="SMR"/>
    <property type="match status" value="1"/>
</dbReference>
<protein>
    <recommendedName>
        <fullName evidence="7">Endonuclease MutS2</fullName>
        <ecNumber evidence="7">3.1.-.-</ecNumber>
    </recommendedName>
    <alternativeName>
        <fullName evidence="7">Ribosome-associated protein quality control-upstream factor</fullName>
        <shortName evidence="7">RQC-upstream factor</shortName>
        <shortName evidence="7">RqcU</shortName>
        <ecNumber evidence="7">3.6.4.-</ecNumber>
    </alternativeName>
</protein>
<dbReference type="GO" id="GO:0072344">
    <property type="term" value="P:rescue of stalled ribosome"/>
    <property type="evidence" value="ECO:0007669"/>
    <property type="project" value="UniProtKB-UniRule"/>
</dbReference>
<comment type="caution">
    <text evidence="11">The sequence shown here is derived from an EMBL/GenBank/DDBJ whole genome shotgun (WGS) entry which is preliminary data.</text>
</comment>
<dbReference type="EMBL" id="SNYJ01000008">
    <property type="protein sequence ID" value="TDQ39175.1"/>
    <property type="molecule type" value="Genomic_DNA"/>
</dbReference>
<evidence type="ECO:0000256" key="6">
    <source>
        <dbReference type="ARBA" id="ARBA00023125"/>
    </source>
</evidence>
<keyword evidence="2 7" id="KW-0547">Nucleotide-binding</keyword>
<dbReference type="GO" id="GO:0045910">
    <property type="term" value="P:negative regulation of DNA recombination"/>
    <property type="evidence" value="ECO:0007669"/>
    <property type="project" value="InterPro"/>
</dbReference>
<dbReference type="RefSeq" id="WP_133580610.1">
    <property type="nucleotide sequence ID" value="NZ_SNYJ01000008.1"/>
</dbReference>
<dbReference type="InterPro" id="IPR007696">
    <property type="entry name" value="DNA_mismatch_repair_MutS_core"/>
</dbReference>
<comment type="function">
    <text evidence="7">Endonuclease that is involved in the suppression of homologous recombination and thus may have a key role in the control of bacterial genetic diversity.</text>
</comment>
<dbReference type="CDD" id="cd06503">
    <property type="entry name" value="ATP-synt_Fo_b"/>
    <property type="match status" value="1"/>
</dbReference>
<keyword evidence="8" id="KW-0175">Coiled coil</keyword>
<dbReference type="Pfam" id="PF20297">
    <property type="entry name" value="MSSS"/>
    <property type="match status" value="1"/>
</dbReference>
<feature type="region of interest" description="Disordered" evidence="9">
    <location>
        <begin position="765"/>
        <end position="785"/>
    </location>
</feature>
<evidence type="ECO:0000256" key="3">
    <source>
        <dbReference type="ARBA" id="ARBA00022801"/>
    </source>
</evidence>
<evidence type="ECO:0000313" key="11">
    <source>
        <dbReference type="EMBL" id="TDQ39175.1"/>
    </source>
</evidence>
<dbReference type="PROSITE" id="PS00486">
    <property type="entry name" value="DNA_MISMATCH_REPAIR_2"/>
    <property type="match status" value="1"/>
</dbReference>
<feature type="binding site" evidence="7">
    <location>
        <begin position="335"/>
        <end position="342"/>
    </location>
    <ligand>
        <name>ATP</name>
        <dbReference type="ChEBI" id="CHEBI:30616"/>
    </ligand>
</feature>
<dbReference type="InterPro" id="IPR005747">
    <property type="entry name" value="MutS2"/>
</dbReference>
<evidence type="ECO:0000256" key="7">
    <source>
        <dbReference type="HAMAP-Rule" id="MF_00092"/>
    </source>
</evidence>
<dbReference type="GO" id="GO:0030983">
    <property type="term" value="F:mismatched DNA binding"/>
    <property type="evidence" value="ECO:0007669"/>
    <property type="project" value="InterPro"/>
</dbReference>
<keyword evidence="7" id="KW-0540">Nuclease</keyword>
<dbReference type="SMART" id="SM00534">
    <property type="entry name" value="MUTSac"/>
    <property type="match status" value="1"/>
</dbReference>
<dbReference type="GO" id="GO:0016887">
    <property type="term" value="F:ATP hydrolysis activity"/>
    <property type="evidence" value="ECO:0007669"/>
    <property type="project" value="InterPro"/>
</dbReference>
<dbReference type="Proteomes" id="UP000295632">
    <property type="component" value="Unassembled WGS sequence"/>
</dbReference>
<evidence type="ECO:0000313" key="12">
    <source>
        <dbReference type="Proteomes" id="UP000295632"/>
    </source>
</evidence>
<feature type="coiled-coil region" evidence="8">
    <location>
        <begin position="516"/>
        <end position="600"/>
    </location>
</feature>
<reference evidence="11 12" key="1">
    <citation type="submission" date="2019-03" db="EMBL/GenBank/DDBJ databases">
        <title>Genomic Encyclopedia of Type Strains, Phase IV (KMG-IV): sequencing the most valuable type-strain genomes for metagenomic binning, comparative biology and taxonomic classification.</title>
        <authorList>
            <person name="Goeker M."/>
        </authorList>
    </citation>
    <scope>NUCLEOTIDE SEQUENCE [LARGE SCALE GENOMIC DNA]</scope>
    <source>
        <strain evidence="11 12">DSM 28697</strain>
    </source>
</reference>
<comment type="similarity">
    <text evidence="7">Belongs to the DNA mismatch repair MutS family. MutS2 subfamily.</text>
</comment>
<dbReference type="InterPro" id="IPR046893">
    <property type="entry name" value="MSSS"/>
</dbReference>
<comment type="function">
    <text evidence="7">Acts as a ribosome collision sensor, splitting the ribosome into its 2 subunits. Detects stalled/collided 70S ribosomes which it binds and splits by an ATP-hydrolysis driven conformational change. Acts upstream of the ribosome quality control system (RQC), a ribosome-associated complex that mediates the extraction of incompletely synthesized nascent chains from stalled ribosomes and their subsequent degradation. Probably generates substrates for RQC.</text>
</comment>
<dbReference type="GO" id="GO:0140664">
    <property type="term" value="F:ATP-dependent DNA damage sensor activity"/>
    <property type="evidence" value="ECO:0007669"/>
    <property type="project" value="InterPro"/>
</dbReference>
<dbReference type="OrthoDB" id="9808166at2"/>
<dbReference type="InterPro" id="IPR045076">
    <property type="entry name" value="MutS"/>
</dbReference>
<evidence type="ECO:0000256" key="4">
    <source>
        <dbReference type="ARBA" id="ARBA00022840"/>
    </source>
</evidence>
<proteinExistence type="inferred from homology"/>
<dbReference type="InterPro" id="IPR036063">
    <property type="entry name" value="Smr_dom_sf"/>
</dbReference>
<dbReference type="InterPro" id="IPR002625">
    <property type="entry name" value="Smr_dom"/>
</dbReference>
<organism evidence="11 12">
    <name type="scientific">Aureibacillus halotolerans</name>
    <dbReference type="NCBI Taxonomy" id="1508390"/>
    <lineage>
        <taxon>Bacteria</taxon>
        <taxon>Bacillati</taxon>
        <taxon>Bacillota</taxon>
        <taxon>Bacilli</taxon>
        <taxon>Bacillales</taxon>
        <taxon>Bacillaceae</taxon>
        <taxon>Aureibacillus</taxon>
    </lineage>
</organism>
<dbReference type="Pfam" id="PF00488">
    <property type="entry name" value="MutS_V"/>
    <property type="match status" value="1"/>
</dbReference>
<dbReference type="SUPFAM" id="SSF48334">
    <property type="entry name" value="DNA repair protein MutS, domain III"/>
    <property type="match status" value="1"/>
</dbReference>
<dbReference type="CDD" id="cd03280">
    <property type="entry name" value="ABC_MutS2"/>
    <property type="match status" value="1"/>
</dbReference>
<keyword evidence="6 7" id="KW-0238">DNA-binding</keyword>
<evidence type="ECO:0000256" key="1">
    <source>
        <dbReference type="ARBA" id="ARBA00022730"/>
    </source>
</evidence>
<sequence length="785" mass="87303">MNERVLKVLEFHKVRKELAKHASCSLGKERAEALHPSSDFETVKEWHAQTDEAATVVRKKGHVPMGGVSDIRPHVKRAEIGGGLNPQELSQIAQTIYGGQQIKRFIEPLAEEEIEIPFLLQLADQIHGLVELRRQIEQCIDEQGDVSDSASHALGSIRRNRRSTEARVRDKLSQMTKSSSTQKMLSDTIITIRNDRFVLPVKQEYRQSIGGLVHDQSSSGQTLFIEPQAVVGMNNELRELRLKEKEEVDRILRELSAEVALHTADLLENVETLAHFDFLFAKAFYGEAIKGSRPALDPNGYAVIKKARHPLLPYNEAIPSDIELGGDVHTMVITGPNTGGKTVTLKTFGLISLMGQSGLYIPAQDGSTIAVFENVYADIGDEQSIEQSLSTFSSHMTQIVDILKHVGTQSLVLFDELGAGTDPQEGAALAMAILDEVHKKGAHTIATTHYPELKAYGYNREGVINASVEFNTDTLKPTYRLLIGVPGRSNAFDISRRLGLAESIVSQASEQVGTESHKVNNMILSLEEARKKAEEDRNRAEERLQEVQELQRSLETELQDFQEEREVMFQKAEEKAEKSLAKAKAEAEEILQSLREMQNRAGHGVKDHELIEAKKRLEEASPKLAGGNKKAVKKPRHQNLQVGDEVKHLTFGQHGHIINKRSEDEYEVQLGVLKMKVSKADLLYISRPEPIETKPIATVRGRGPSIKTELDLRGERYEDALQRLEKYLDEAMLAGYPLVTIIHGKGTGALRKGVQQYAKNHRAVTKTRSGEAGEGGSGVTIFELK</sequence>
<keyword evidence="3 7" id="KW-0378">Hydrolase</keyword>
<evidence type="ECO:0000256" key="2">
    <source>
        <dbReference type="ARBA" id="ARBA00022741"/>
    </source>
</evidence>
<dbReference type="EC" id="3.6.4.-" evidence="7"/>
<feature type="domain" description="Smr" evidence="10">
    <location>
        <begin position="710"/>
        <end position="785"/>
    </location>
</feature>
<dbReference type="PIRSF" id="PIRSF005814">
    <property type="entry name" value="MutS_YshD"/>
    <property type="match status" value="1"/>
</dbReference>
<dbReference type="Gene3D" id="3.30.1370.110">
    <property type="match status" value="1"/>
</dbReference>
<evidence type="ECO:0000256" key="9">
    <source>
        <dbReference type="SAM" id="MobiDB-lite"/>
    </source>
</evidence>
<dbReference type="PROSITE" id="PS50828">
    <property type="entry name" value="SMR"/>
    <property type="match status" value="1"/>
</dbReference>
<dbReference type="GO" id="GO:0004519">
    <property type="term" value="F:endonuclease activity"/>
    <property type="evidence" value="ECO:0007669"/>
    <property type="project" value="UniProtKB-UniRule"/>
</dbReference>
<dbReference type="InterPro" id="IPR036187">
    <property type="entry name" value="DNA_mismatch_repair_MutS_sf"/>
</dbReference>
<dbReference type="GO" id="GO:0006298">
    <property type="term" value="P:mismatch repair"/>
    <property type="evidence" value="ECO:0007669"/>
    <property type="project" value="InterPro"/>
</dbReference>
<gene>
    <name evidence="7" type="primary">mutS2</name>
    <name evidence="7" type="synonym">rqcU</name>
    <name evidence="11" type="ORF">EV213_108125</name>
</gene>
<accession>A0A4R6U417</accession>
<dbReference type="SMART" id="SM00533">
    <property type="entry name" value="MUTSd"/>
    <property type="match status" value="1"/>
</dbReference>
<keyword evidence="5 7" id="KW-0694">RNA-binding</keyword>
<dbReference type="SUPFAM" id="SSF52540">
    <property type="entry name" value="P-loop containing nucleoside triphosphate hydrolases"/>
    <property type="match status" value="1"/>
</dbReference>
<dbReference type="GO" id="GO:0005524">
    <property type="term" value="F:ATP binding"/>
    <property type="evidence" value="ECO:0007669"/>
    <property type="project" value="UniProtKB-UniRule"/>
</dbReference>
<name>A0A4R6U417_9BACI</name>
<dbReference type="HAMAP" id="MF_00092">
    <property type="entry name" value="MutS2"/>
    <property type="match status" value="1"/>
</dbReference>
<evidence type="ECO:0000256" key="5">
    <source>
        <dbReference type="ARBA" id="ARBA00022884"/>
    </source>
</evidence>
<keyword evidence="1 7" id="KW-0699">rRNA-binding</keyword>
<evidence type="ECO:0000256" key="8">
    <source>
        <dbReference type="SAM" id="Coils"/>
    </source>
</evidence>
<dbReference type="NCBIfam" id="TIGR01069">
    <property type="entry name" value="mutS2"/>
    <property type="match status" value="1"/>
</dbReference>
<keyword evidence="4 7" id="KW-0067">ATP-binding</keyword>
<dbReference type="PANTHER" id="PTHR48466:SF2">
    <property type="entry name" value="OS10G0509000 PROTEIN"/>
    <property type="match status" value="1"/>
</dbReference>
<dbReference type="GO" id="GO:0019843">
    <property type="term" value="F:rRNA binding"/>
    <property type="evidence" value="ECO:0007669"/>
    <property type="project" value="UniProtKB-UniRule"/>
</dbReference>
<dbReference type="FunFam" id="3.40.50.300:FF:000830">
    <property type="entry name" value="Endonuclease MutS2"/>
    <property type="match status" value="1"/>
</dbReference>
<dbReference type="AlphaFoldDB" id="A0A4R6U417"/>
<dbReference type="InterPro" id="IPR027417">
    <property type="entry name" value="P-loop_NTPase"/>
</dbReference>
<keyword evidence="7" id="KW-0255">Endonuclease</keyword>
<dbReference type="InterPro" id="IPR000432">
    <property type="entry name" value="DNA_mismatch_repair_MutS_C"/>
</dbReference>
<dbReference type="GO" id="GO:0043023">
    <property type="term" value="F:ribosomal large subunit binding"/>
    <property type="evidence" value="ECO:0007669"/>
    <property type="project" value="UniProtKB-UniRule"/>
</dbReference>
<dbReference type="PANTHER" id="PTHR48466">
    <property type="entry name" value="OS10G0509000 PROTEIN-RELATED"/>
    <property type="match status" value="1"/>
</dbReference>
<keyword evidence="12" id="KW-1185">Reference proteome</keyword>
<dbReference type="Pfam" id="PF01713">
    <property type="entry name" value="Smr"/>
    <property type="match status" value="1"/>
</dbReference>
<dbReference type="SUPFAM" id="SSF160443">
    <property type="entry name" value="SMR domain-like"/>
    <property type="match status" value="1"/>
</dbReference>